<name>A0ACB8QVY9_9AGAM</name>
<feature type="non-terminal residue" evidence="1">
    <location>
        <position position="256"/>
    </location>
</feature>
<sequence>DDVDAEQAAVGRLSSMSLMAAVSASGLLADAMTATFVREVERVGHDPIYWVRKEASYALGALAKVVPNEVVLISLLPLFERLAADPVWHVRHSALFALPAILSRLEPKDRRALALRIVESLSQDASASVRTRLLETLGEVIYTFHDDPGGPPDEFLHLFVGPSKAQPADSNAARERTRTRRASREWTDPPLPTPSPTPPNDEGPRPLICAFNLPAVALTLGPHRWSDLRPLYAHLSGARDCKVRRTLAASVGALAR</sequence>
<feature type="non-terminal residue" evidence="1">
    <location>
        <position position="1"/>
    </location>
</feature>
<keyword evidence="2" id="KW-1185">Reference proteome</keyword>
<reference evidence="1" key="2">
    <citation type="journal article" date="2022" name="New Phytol.">
        <title>Evolutionary transition to the ectomycorrhizal habit in the genomes of a hyperdiverse lineage of mushroom-forming fungi.</title>
        <authorList>
            <person name="Looney B."/>
            <person name="Miyauchi S."/>
            <person name="Morin E."/>
            <person name="Drula E."/>
            <person name="Courty P.E."/>
            <person name="Kohler A."/>
            <person name="Kuo A."/>
            <person name="LaButti K."/>
            <person name="Pangilinan J."/>
            <person name="Lipzen A."/>
            <person name="Riley R."/>
            <person name="Andreopoulos W."/>
            <person name="He G."/>
            <person name="Johnson J."/>
            <person name="Nolan M."/>
            <person name="Tritt A."/>
            <person name="Barry K.W."/>
            <person name="Grigoriev I.V."/>
            <person name="Nagy L.G."/>
            <person name="Hibbett D."/>
            <person name="Henrissat B."/>
            <person name="Matheny P.B."/>
            <person name="Labbe J."/>
            <person name="Martin F.M."/>
        </authorList>
    </citation>
    <scope>NUCLEOTIDE SEQUENCE</scope>
    <source>
        <strain evidence="1">EC-137</strain>
    </source>
</reference>
<dbReference type="EMBL" id="MU273480">
    <property type="protein sequence ID" value="KAI0035715.1"/>
    <property type="molecule type" value="Genomic_DNA"/>
</dbReference>
<gene>
    <name evidence="1" type="ORF">K488DRAFT_22241</name>
</gene>
<organism evidence="1 2">
    <name type="scientific">Vararia minispora EC-137</name>
    <dbReference type="NCBI Taxonomy" id="1314806"/>
    <lineage>
        <taxon>Eukaryota</taxon>
        <taxon>Fungi</taxon>
        <taxon>Dikarya</taxon>
        <taxon>Basidiomycota</taxon>
        <taxon>Agaricomycotina</taxon>
        <taxon>Agaricomycetes</taxon>
        <taxon>Russulales</taxon>
        <taxon>Lachnocladiaceae</taxon>
        <taxon>Vararia</taxon>
    </lineage>
</organism>
<evidence type="ECO:0000313" key="2">
    <source>
        <dbReference type="Proteomes" id="UP000814128"/>
    </source>
</evidence>
<proteinExistence type="predicted"/>
<protein>
    <submittedName>
        <fullName evidence="1">Uncharacterized protein</fullName>
    </submittedName>
</protein>
<dbReference type="Proteomes" id="UP000814128">
    <property type="component" value="Unassembled WGS sequence"/>
</dbReference>
<reference evidence="1" key="1">
    <citation type="submission" date="2021-02" db="EMBL/GenBank/DDBJ databases">
        <authorList>
            <consortium name="DOE Joint Genome Institute"/>
            <person name="Ahrendt S."/>
            <person name="Looney B.P."/>
            <person name="Miyauchi S."/>
            <person name="Morin E."/>
            <person name="Drula E."/>
            <person name="Courty P.E."/>
            <person name="Chicoki N."/>
            <person name="Fauchery L."/>
            <person name="Kohler A."/>
            <person name="Kuo A."/>
            <person name="Labutti K."/>
            <person name="Pangilinan J."/>
            <person name="Lipzen A."/>
            <person name="Riley R."/>
            <person name="Andreopoulos W."/>
            <person name="He G."/>
            <person name="Johnson J."/>
            <person name="Barry K.W."/>
            <person name="Grigoriev I.V."/>
            <person name="Nagy L."/>
            <person name="Hibbett D."/>
            <person name="Henrissat B."/>
            <person name="Matheny P.B."/>
            <person name="Labbe J."/>
            <person name="Martin F."/>
        </authorList>
    </citation>
    <scope>NUCLEOTIDE SEQUENCE</scope>
    <source>
        <strain evidence="1">EC-137</strain>
    </source>
</reference>
<comment type="caution">
    <text evidence="1">The sequence shown here is derived from an EMBL/GenBank/DDBJ whole genome shotgun (WGS) entry which is preliminary data.</text>
</comment>
<accession>A0ACB8QVY9</accession>
<evidence type="ECO:0000313" key="1">
    <source>
        <dbReference type="EMBL" id="KAI0035715.1"/>
    </source>
</evidence>